<dbReference type="Proteomes" id="UP000044071">
    <property type="component" value="Unassembled WGS sequence"/>
</dbReference>
<feature type="binding site" evidence="5">
    <location>
        <position position="434"/>
    </location>
    <ligand>
        <name>Fe cation</name>
        <dbReference type="ChEBI" id="CHEBI:24875"/>
        <note>catalytic</note>
    </ligand>
</feature>
<dbReference type="Pfam" id="PF03055">
    <property type="entry name" value="RPE65"/>
    <property type="match status" value="1"/>
</dbReference>
<evidence type="ECO:0000313" key="6">
    <source>
        <dbReference type="EMBL" id="CDZ77318.1"/>
    </source>
</evidence>
<dbReference type="AlphaFoldDB" id="A0A078KZT8"/>
<keyword evidence="4 5" id="KW-0408">Iron</keyword>
<dbReference type="GO" id="GO:0016121">
    <property type="term" value="P:carotene catabolic process"/>
    <property type="evidence" value="ECO:0007669"/>
    <property type="project" value="TreeGrafter"/>
</dbReference>
<organism evidence="6 7">
    <name type="scientific">Legionella massiliensis</name>
    <dbReference type="NCBI Taxonomy" id="1034943"/>
    <lineage>
        <taxon>Bacteria</taxon>
        <taxon>Pseudomonadati</taxon>
        <taxon>Pseudomonadota</taxon>
        <taxon>Gammaproteobacteria</taxon>
        <taxon>Legionellales</taxon>
        <taxon>Legionellaceae</taxon>
        <taxon>Legionella</taxon>
    </lineage>
</organism>
<evidence type="ECO:0000313" key="7">
    <source>
        <dbReference type="Proteomes" id="UP000044071"/>
    </source>
</evidence>
<keyword evidence="2 5" id="KW-0479">Metal-binding</keyword>
<evidence type="ECO:0000256" key="4">
    <source>
        <dbReference type="ARBA" id="ARBA00023004"/>
    </source>
</evidence>
<evidence type="ECO:0000256" key="3">
    <source>
        <dbReference type="ARBA" id="ARBA00023002"/>
    </source>
</evidence>
<accession>A0A078KZT8</accession>
<evidence type="ECO:0000256" key="5">
    <source>
        <dbReference type="PIRSR" id="PIRSR604294-1"/>
    </source>
</evidence>
<dbReference type="GO" id="GO:0010436">
    <property type="term" value="F:carotenoid dioxygenase activity"/>
    <property type="evidence" value="ECO:0007669"/>
    <property type="project" value="TreeGrafter"/>
</dbReference>
<comment type="cofactor">
    <cofactor evidence="5">
        <name>Fe(2+)</name>
        <dbReference type="ChEBI" id="CHEBI:29033"/>
    </cofactor>
    <text evidence="5">Binds 1 Fe(2+) ion per subunit.</text>
</comment>
<comment type="similarity">
    <text evidence="1">Belongs to the carotenoid oxygenase family.</text>
</comment>
<gene>
    <name evidence="6" type="ORF">BN59_01601</name>
</gene>
<protein>
    <submittedName>
        <fullName evidence="6">Lignostilbene-alpha,beta-dioxygenase isozyme I</fullName>
    </submittedName>
</protein>
<evidence type="ECO:0000256" key="1">
    <source>
        <dbReference type="ARBA" id="ARBA00006787"/>
    </source>
</evidence>
<reference evidence="6 7" key="1">
    <citation type="submission" date="2014-06" db="EMBL/GenBank/DDBJ databases">
        <authorList>
            <person name="Urmite Genomes Urmite Genomes"/>
        </authorList>
    </citation>
    <scope>NUCLEOTIDE SEQUENCE [LARGE SCALE GENOMIC DNA]</scope>
</reference>
<feature type="binding site" evidence="5">
    <location>
        <position position="150"/>
    </location>
    <ligand>
        <name>Fe cation</name>
        <dbReference type="ChEBI" id="CHEBI:24875"/>
        <note>catalytic</note>
    </ligand>
</feature>
<name>A0A078KZT8_9GAMM</name>
<dbReference type="PANTHER" id="PTHR10543">
    <property type="entry name" value="BETA-CAROTENE DIOXYGENASE"/>
    <property type="match status" value="1"/>
</dbReference>
<dbReference type="eggNOG" id="COG3670">
    <property type="taxonomic scope" value="Bacteria"/>
</dbReference>
<dbReference type="PANTHER" id="PTHR10543:SF89">
    <property type="entry name" value="CAROTENOID 9,10(9',10')-CLEAVAGE DIOXYGENASE 1"/>
    <property type="match status" value="1"/>
</dbReference>
<feature type="binding site" evidence="5">
    <location>
        <position position="198"/>
    </location>
    <ligand>
        <name>Fe cation</name>
        <dbReference type="ChEBI" id="CHEBI:24875"/>
        <note>catalytic</note>
    </ligand>
</feature>
<dbReference type="EMBL" id="CCSB01000002">
    <property type="protein sequence ID" value="CDZ77318.1"/>
    <property type="molecule type" value="Genomic_DNA"/>
</dbReference>
<feature type="binding site" evidence="5">
    <location>
        <position position="261"/>
    </location>
    <ligand>
        <name>Fe cation</name>
        <dbReference type="ChEBI" id="CHEBI:24875"/>
        <note>catalytic</note>
    </ligand>
</feature>
<sequence>MSNGDNPFLHGVFAPWRKEETLQKLEVVGRIPTDLQGVLLRNGPNPQFEPLASSHWFDGDGMIHAIRIKEGQASYDNRWVRTDRFLQERAAGRSLPDLDHTTANTNIIMYQNQILALNEGEVPTEMQLSNLDTLGHFTFGGQITRALTAHPRFDHQRKEFLTYSYTDPDGHLLYYRLDYQQRLIAHHKIDWPYTSMIHDFINTEHYVIFPIFPCTLSFERARRGESVFMWEGDQLNTLFIVTDRQGKEVMRIETDPCYVYHFGNAWEQGNCIMIDALVSKIEPLMPDRRGKTASAKEGAARLGRWCINLEKRSIQLEFLDETTGEFPRFDERFNGYGYRHLYMNGQKNSEGLFDRIVHYDLQKEILVVHEFGQDVPTEPVFVPRSPEEGDGYVLAVVYRTQEDRSDVVILDAQQIDAEPLAVIRIPHRIPFGFHGNFISL</sequence>
<dbReference type="RefSeq" id="WP_043873879.1">
    <property type="nucleotide sequence ID" value="NZ_CCVW01000002.1"/>
</dbReference>
<dbReference type="InterPro" id="IPR004294">
    <property type="entry name" value="Carotenoid_Oase"/>
</dbReference>
<proteinExistence type="inferred from homology"/>
<keyword evidence="6" id="KW-0223">Dioxygenase</keyword>
<keyword evidence="7" id="KW-1185">Reference proteome</keyword>
<evidence type="ECO:0000256" key="2">
    <source>
        <dbReference type="ARBA" id="ARBA00022723"/>
    </source>
</evidence>
<keyword evidence="3" id="KW-0560">Oxidoreductase</keyword>
<dbReference type="STRING" id="1034943.BN59_01601"/>
<dbReference type="GO" id="GO:0046872">
    <property type="term" value="F:metal ion binding"/>
    <property type="evidence" value="ECO:0007669"/>
    <property type="project" value="UniProtKB-KW"/>
</dbReference>